<comment type="cofactor">
    <cofactor evidence="5">
        <name>[4Fe-4S] cluster</name>
        <dbReference type="ChEBI" id="CHEBI:49883"/>
    </cofactor>
    <text evidence="5">Binds 1 [4Fe-4S] cluster.</text>
</comment>
<accession>A0A485ANT6</accession>
<comment type="function">
    <text evidence="5">Adenine glycosylase active on G-A mispairs.</text>
</comment>
<evidence type="ECO:0000256" key="4">
    <source>
        <dbReference type="ARBA" id="ARBA00023204"/>
    </source>
</evidence>
<keyword evidence="4" id="KW-0234">DNA repair</keyword>
<reference evidence="7 8" key="1">
    <citation type="submission" date="2019-03" db="EMBL/GenBank/DDBJ databases">
        <authorList>
            <consortium name="Pathogen Informatics"/>
        </authorList>
    </citation>
    <scope>NUCLEOTIDE SEQUENCE [LARGE SCALE GENOMIC DNA]</scope>
    <source>
        <strain evidence="7 8">NCTC12993</strain>
    </source>
</reference>
<dbReference type="Gene3D" id="3.90.79.10">
    <property type="entry name" value="Nucleoside Triphosphate Pyrophosphohydrolase"/>
    <property type="match status" value="1"/>
</dbReference>
<dbReference type="CDD" id="cd03431">
    <property type="entry name" value="NUDIX_DNA_Glycosylase_C-MutY"/>
    <property type="match status" value="1"/>
</dbReference>
<evidence type="ECO:0000256" key="2">
    <source>
        <dbReference type="ARBA" id="ARBA00022763"/>
    </source>
</evidence>
<dbReference type="GO" id="GO:0006284">
    <property type="term" value="P:base-excision repair"/>
    <property type="evidence" value="ECO:0007669"/>
    <property type="project" value="UniProtKB-UniRule"/>
</dbReference>
<comment type="similarity">
    <text evidence="5">Belongs to the Nth/MutY family.</text>
</comment>
<protein>
    <recommendedName>
        <fullName evidence="5">Adenine DNA glycosylase</fullName>
        <ecNumber evidence="5">3.2.2.31</ecNumber>
    </recommendedName>
</protein>
<dbReference type="GO" id="GO:0000701">
    <property type="term" value="F:purine-specific mismatch base pair DNA N-glycosylase activity"/>
    <property type="evidence" value="ECO:0007669"/>
    <property type="project" value="UniProtKB-EC"/>
</dbReference>
<keyword evidence="1" id="KW-0479">Metal-binding</keyword>
<keyword evidence="5" id="KW-0408">Iron</keyword>
<dbReference type="Proteomes" id="UP000401081">
    <property type="component" value="Unassembled WGS sequence"/>
</dbReference>
<dbReference type="GO" id="GO:0051539">
    <property type="term" value="F:4 iron, 4 sulfur cluster binding"/>
    <property type="evidence" value="ECO:0007669"/>
    <property type="project" value="UniProtKB-UniRule"/>
</dbReference>
<evidence type="ECO:0000256" key="1">
    <source>
        <dbReference type="ARBA" id="ARBA00022723"/>
    </source>
</evidence>
<evidence type="ECO:0000313" key="8">
    <source>
        <dbReference type="Proteomes" id="UP000401081"/>
    </source>
</evidence>
<dbReference type="Pfam" id="PF14815">
    <property type="entry name" value="NUDIX_4"/>
    <property type="match status" value="1"/>
</dbReference>
<name>A0A485ANT6_KLUCR</name>
<dbReference type="GO" id="GO:0046872">
    <property type="term" value="F:metal ion binding"/>
    <property type="evidence" value="ECO:0007669"/>
    <property type="project" value="UniProtKB-UniRule"/>
</dbReference>
<keyword evidence="5 7" id="KW-0326">Glycosidase</keyword>
<evidence type="ECO:0000256" key="5">
    <source>
        <dbReference type="RuleBase" id="RU365096"/>
    </source>
</evidence>
<evidence type="ECO:0000313" key="7">
    <source>
        <dbReference type="EMBL" id="VFS62784.1"/>
    </source>
</evidence>
<organism evidence="7 8">
    <name type="scientific">Kluyvera cryocrescens</name>
    <name type="common">Kluyvera citrophila</name>
    <dbReference type="NCBI Taxonomy" id="580"/>
    <lineage>
        <taxon>Bacteria</taxon>
        <taxon>Pseudomonadati</taxon>
        <taxon>Pseudomonadota</taxon>
        <taxon>Gammaproteobacteria</taxon>
        <taxon>Enterobacterales</taxon>
        <taxon>Enterobacteriaceae</taxon>
        <taxon>Kluyvera</taxon>
    </lineage>
</organism>
<dbReference type="AlphaFoldDB" id="A0A485ANT6"/>
<sequence length="114" mass="12893">MMQQGSEVFLQQRPPSGLWGGLYCFPQFADEEALRDWLNERQIPADTLTQLTAFRHTFSHFHLDIVPMWLSVSSVTSCMDEGSALWYNLAQPPSVGLAAPVERLLQQLRADSLV</sequence>
<comment type="catalytic activity">
    <reaction evidence="5">
        <text>Hydrolyzes free adenine bases from 7,8-dihydro-8-oxoguanine:adenine mismatched double-stranded DNA, leaving an apurinic site.</text>
        <dbReference type="EC" id="3.2.2.31"/>
    </reaction>
</comment>
<keyword evidence="8" id="KW-1185">Reference proteome</keyword>
<dbReference type="InterPro" id="IPR015797">
    <property type="entry name" value="NUDIX_hydrolase-like_dom_sf"/>
</dbReference>
<evidence type="ECO:0000259" key="6">
    <source>
        <dbReference type="Pfam" id="PF14815"/>
    </source>
</evidence>
<dbReference type="FunFam" id="3.90.79.10:FF:000028">
    <property type="entry name" value="Adenine DNA glycosylase"/>
    <property type="match status" value="1"/>
</dbReference>
<dbReference type="EMBL" id="CAADJD010000018">
    <property type="protein sequence ID" value="VFS62784.1"/>
    <property type="molecule type" value="Genomic_DNA"/>
</dbReference>
<dbReference type="SUPFAM" id="SSF55811">
    <property type="entry name" value="Nudix"/>
    <property type="match status" value="1"/>
</dbReference>
<gene>
    <name evidence="7" type="primary">mutY_1</name>
    <name evidence="7" type="ORF">NCTC12993_02285</name>
</gene>
<dbReference type="InterPro" id="IPR029119">
    <property type="entry name" value="MutY_C"/>
</dbReference>
<keyword evidence="2 5" id="KW-0227">DNA damage</keyword>
<evidence type="ECO:0000256" key="3">
    <source>
        <dbReference type="ARBA" id="ARBA00022801"/>
    </source>
</evidence>
<feature type="domain" description="Adenine DNA glycosylase C-terminal" evidence="6">
    <location>
        <begin position="3"/>
        <end position="107"/>
    </location>
</feature>
<dbReference type="EC" id="3.2.2.31" evidence="5"/>
<keyword evidence="3 7" id="KW-0378">Hydrolase</keyword>
<proteinExistence type="inferred from homology"/>